<dbReference type="GO" id="GO:0004365">
    <property type="term" value="F:glyceraldehyde-3-phosphate dehydrogenase (NAD+) (phosphorylating) activity"/>
    <property type="evidence" value="ECO:0007669"/>
    <property type="project" value="UniProtKB-EC"/>
</dbReference>
<evidence type="ECO:0000256" key="6">
    <source>
        <dbReference type="ARBA" id="ARBA00013119"/>
    </source>
</evidence>
<proteinExistence type="inferred from homology"/>
<keyword evidence="11" id="KW-0702">S-nitrosylation</keyword>
<evidence type="ECO:0000256" key="5">
    <source>
        <dbReference type="ARBA" id="ARBA00007406"/>
    </source>
</evidence>
<keyword evidence="15" id="KW-0324">Glycolysis</keyword>
<evidence type="ECO:0000256" key="14">
    <source>
        <dbReference type="ARBA" id="ARBA00023027"/>
    </source>
</evidence>
<evidence type="ECO:0000256" key="9">
    <source>
        <dbReference type="ARBA" id="ARBA00022679"/>
    </source>
</evidence>
<dbReference type="Gene3D" id="3.30.360.10">
    <property type="entry name" value="Dihydrodipicolinate Reductase, domain 2"/>
    <property type="match status" value="1"/>
</dbReference>
<dbReference type="GO" id="GO:0006096">
    <property type="term" value="P:glycolytic process"/>
    <property type="evidence" value="ECO:0007669"/>
    <property type="project" value="UniProtKB-KW"/>
</dbReference>
<gene>
    <name evidence="23" type="ORF">J0S82_005825</name>
</gene>
<evidence type="ECO:0000256" key="7">
    <source>
        <dbReference type="ARBA" id="ARBA00021022"/>
    </source>
</evidence>
<evidence type="ECO:0000313" key="24">
    <source>
        <dbReference type="Proteomes" id="UP000700334"/>
    </source>
</evidence>
<dbReference type="AlphaFoldDB" id="A0A8J6AIJ3"/>
<keyword evidence="12" id="KW-0810">Translation regulation</keyword>
<evidence type="ECO:0000256" key="12">
    <source>
        <dbReference type="ARBA" id="ARBA00022845"/>
    </source>
</evidence>
<evidence type="ECO:0000256" key="2">
    <source>
        <dbReference type="ARBA" id="ARBA00004245"/>
    </source>
</evidence>
<dbReference type="PANTHER" id="PTHR10836:SF111">
    <property type="entry name" value="GLYCERALDEHYDE-3-PHOSPHATE DEHYDROGENASE"/>
    <property type="match status" value="1"/>
</dbReference>
<protein>
    <recommendedName>
        <fullName evidence="7">Glyceraldehyde-3-phosphate dehydrogenase</fullName>
        <ecNumber evidence="6">1.2.1.12</ecNumber>
    </recommendedName>
    <alternativeName>
        <fullName evidence="18">Peptidyl-cysteine S-nitrosylase GAPDH</fullName>
    </alternativeName>
</protein>
<keyword evidence="9" id="KW-0808">Transferase</keyword>
<dbReference type="SUPFAM" id="SSF55347">
    <property type="entry name" value="Glyceraldehyde-3-phosphate dehydrogenase-like, C-terminal domain"/>
    <property type="match status" value="1"/>
</dbReference>
<dbReference type="InterPro" id="IPR020831">
    <property type="entry name" value="GlycerAld/Erythrose_P_DH"/>
</dbReference>
<comment type="catalytic activity">
    <reaction evidence="20">
        <text>D-glyceraldehyde 3-phosphate + phosphate + NAD(+) = (2R)-3-phospho-glyceroyl phosphate + NADH + H(+)</text>
        <dbReference type="Rhea" id="RHEA:10300"/>
        <dbReference type="ChEBI" id="CHEBI:15378"/>
        <dbReference type="ChEBI" id="CHEBI:43474"/>
        <dbReference type="ChEBI" id="CHEBI:57540"/>
        <dbReference type="ChEBI" id="CHEBI:57604"/>
        <dbReference type="ChEBI" id="CHEBI:57945"/>
        <dbReference type="ChEBI" id="CHEBI:59776"/>
        <dbReference type="EC" id="1.2.1.12"/>
    </reaction>
</comment>
<keyword evidence="14" id="KW-0520">NAD</keyword>
<evidence type="ECO:0000256" key="17">
    <source>
        <dbReference type="ARBA" id="ARBA00023242"/>
    </source>
</evidence>
<dbReference type="GO" id="GO:0005856">
    <property type="term" value="C:cytoskeleton"/>
    <property type="evidence" value="ECO:0007669"/>
    <property type="project" value="UniProtKB-SubCell"/>
</dbReference>
<evidence type="ECO:0000313" key="23">
    <source>
        <dbReference type="EMBL" id="KAG8519000.1"/>
    </source>
</evidence>
<sequence length="113" mass="12196">MTKGLPGTSPRVPVDLTHYLEKAAEYDDIKKVVTQVSQRPLKGIQGYAADHISSCKSNNDTHSSSFNAGAGIALNDHFVTLVSWCGNKFGYSVGVDQTVCVVSKKLESLNHQS</sequence>
<evidence type="ECO:0000256" key="1">
    <source>
        <dbReference type="ARBA" id="ARBA00004123"/>
    </source>
</evidence>
<name>A0A8J6AIJ3_GALPY</name>
<evidence type="ECO:0000256" key="8">
    <source>
        <dbReference type="ARBA" id="ARBA00022490"/>
    </source>
</evidence>
<evidence type="ECO:0000256" key="15">
    <source>
        <dbReference type="ARBA" id="ARBA00023152"/>
    </source>
</evidence>
<dbReference type="GO" id="GO:0006417">
    <property type="term" value="P:regulation of translation"/>
    <property type="evidence" value="ECO:0007669"/>
    <property type="project" value="UniProtKB-KW"/>
</dbReference>
<evidence type="ECO:0000259" key="22">
    <source>
        <dbReference type="Pfam" id="PF02800"/>
    </source>
</evidence>
<dbReference type="PANTHER" id="PTHR10836">
    <property type="entry name" value="GLYCERALDEHYDE 3-PHOSPHATE DEHYDROGENASE"/>
    <property type="match status" value="1"/>
</dbReference>
<feature type="domain" description="Glyceraldehyde 3-phosphate dehydrogenase catalytic" evidence="22">
    <location>
        <begin position="13"/>
        <end position="85"/>
    </location>
</feature>
<dbReference type="Proteomes" id="UP000700334">
    <property type="component" value="Unassembled WGS sequence"/>
</dbReference>
<evidence type="ECO:0000256" key="19">
    <source>
        <dbReference type="ARBA" id="ARBA00046997"/>
    </source>
</evidence>
<dbReference type="EC" id="1.2.1.12" evidence="6"/>
<dbReference type="Pfam" id="PF02800">
    <property type="entry name" value="Gp_dh_C"/>
    <property type="match status" value="1"/>
</dbReference>
<comment type="caution">
    <text evidence="23">The sequence shown here is derived from an EMBL/GenBank/DDBJ whole genome shotgun (WGS) entry which is preliminary data.</text>
</comment>
<evidence type="ECO:0000256" key="21">
    <source>
        <dbReference type="ARBA" id="ARBA00048005"/>
    </source>
</evidence>
<keyword evidence="24" id="KW-1185">Reference proteome</keyword>
<evidence type="ECO:0000256" key="13">
    <source>
        <dbReference type="ARBA" id="ARBA00023002"/>
    </source>
</evidence>
<organism evidence="23 24">
    <name type="scientific">Galemys pyrenaicus</name>
    <name type="common">Iberian desman</name>
    <name type="synonym">Pyrenean desman</name>
    <dbReference type="NCBI Taxonomy" id="202257"/>
    <lineage>
        <taxon>Eukaryota</taxon>
        <taxon>Metazoa</taxon>
        <taxon>Chordata</taxon>
        <taxon>Craniata</taxon>
        <taxon>Vertebrata</taxon>
        <taxon>Euteleostomi</taxon>
        <taxon>Mammalia</taxon>
        <taxon>Eutheria</taxon>
        <taxon>Laurasiatheria</taxon>
        <taxon>Eulipotyphla</taxon>
        <taxon>Talpidae</taxon>
        <taxon>Galemys</taxon>
    </lineage>
</organism>
<keyword evidence="10" id="KW-0053">Apoptosis</keyword>
<dbReference type="EMBL" id="JAGFMF010011614">
    <property type="protein sequence ID" value="KAG8519000.1"/>
    <property type="molecule type" value="Genomic_DNA"/>
</dbReference>
<dbReference type="GO" id="GO:0016740">
    <property type="term" value="F:transferase activity"/>
    <property type="evidence" value="ECO:0007669"/>
    <property type="project" value="UniProtKB-KW"/>
</dbReference>
<evidence type="ECO:0000256" key="3">
    <source>
        <dbReference type="ARBA" id="ARBA00004514"/>
    </source>
</evidence>
<evidence type="ECO:0000256" key="16">
    <source>
        <dbReference type="ARBA" id="ARBA00023212"/>
    </source>
</evidence>
<comment type="catalytic activity">
    <reaction evidence="21">
        <text>S-nitroso-L-cysteinyl-[GAPDH] + L-cysteinyl-[protein] = L-cysteinyl-[GAPDH] + S-nitroso-L-cysteinyl-[protein]</text>
        <dbReference type="Rhea" id="RHEA:66684"/>
        <dbReference type="Rhea" id="RHEA-COMP:10131"/>
        <dbReference type="Rhea" id="RHEA-COMP:17089"/>
        <dbReference type="Rhea" id="RHEA-COMP:17090"/>
        <dbReference type="Rhea" id="RHEA-COMP:17091"/>
        <dbReference type="ChEBI" id="CHEBI:29950"/>
        <dbReference type="ChEBI" id="CHEBI:149494"/>
    </reaction>
    <physiologicalReaction direction="left-to-right" evidence="21">
        <dbReference type="Rhea" id="RHEA:66685"/>
    </physiologicalReaction>
</comment>
<dbReference type="GO" id="GO:0006915">
    <property type="term" value="P:apoptotic process"/>
    <property type="evidence" value="ECO:0007669"/>
    <property type="project" value="UniProtKB-KW"/>
</dbReference>
<keyword evidence="8" id="KW-0963">Cytoplasm</keyword>
<comment type="subcellular location">
    <subcellularLocation>
        <location evidence="2">Cytoplasm</location>
        <location evidence="2">Cytoskeleton</location>
    </subcellularLocation>
    <subcellularLocation>
        <location evidence="3">Cytoplasm</location>
        <location evidence="3">Cytosol</location>
    </subcellularLocation>
    <subcellularLocation>
        <location evidence="1">Nucleus</location>
    </subcellularLocation>
</comment>
<dbReference type="GO" id="GO:0005829">
    <property type="term" value="C:cytosol"/>
    <property type="evidence" value="ECO:0007669"/>
    <property type="project" value="UniProtKB-SubCell"/>
</dbReference>
<evidence type="ECO:0000256" key="4">
    <source>
        <dbReference type="ARBA" id="ARBA00004869"/>
    </source>
</evidence>
<keyword evidence="16" id="KW-0206">Cytoskeleton</keyword>
<evidence type="ECO:0000256" key="10">
    <source>
        <dbReference type="ARBA" id="ARBA00022703"/>
    </source>
</evidence>
<comment type="similarity">
    <text evidence="5">Belongs to the glyceraldehyde-3-phosphate dehydrogenase family.</text>
</comment>
<evidence type="ECO:0000256" key="18">
    <source>
        <dbReference type="ARBA" id="ARBA00031890"/>
    </source>
</evidence>
<evidence type="ECO:0000256" key="20">
    <source>
        <dbReference type="ARBA" id="ARBA00047698"/>
    </source>
</evidence>
<dbReference type="InterPro" id="IPR020829">
    <property type="entry name" value="GlycerAld_3-P_DH_cat"/>
</dbReference>
<accession>A0A8J6AIJ3</accession>
<reference evidence="23" key="1">
    <citation type="journal article" date="2021" name="Evol. Appl.">
        <title>The genome of the Pyrenean desman and the effects of bottlenecks and inbreeding on the genomic landscape of an endangered species.</title>
        <authorList>
            <person name="Escoda L."/>
            <person name="Castresana J."/>
        </authorList>
    </citation>
    <scope>NUCLEOTIDE SEQUENCE</scope>
    <source>
        <strain evidence="23">IBE-C5619</strain>
    </source>
</reference>
<keyword evidence="17" id="KW-0539">Nucleus</keyword>
<comment type="pathway">
    <text evidence="4">Carbohydrate degradation; glycolysis; pyruvate from D-glyceraldehyde 3-phosphate: step 1/5.</text>
</comment>
<dbReference type="OrthoDB" id="9689418at2759"/>
<dbReference type="GO" id="GO:0005634">
    <property type="term" value="C:nucleus"/>
    <property type="evidence" value="ECO:0007669"/>
    <property type="project" value="UniProtKB-SubCell"/>
</dbReference>
<evidence type="ECO:0000256" key="11">
    <source>
        <dbReference type="ARBA" id="ARBA00022799"/>
    </source>
</evidence>
<keyword evidence="13" id="KW-0560">Oxidoreductase</keyword>
<comment type="subunit">
    <text evidence="19">Homotetramer. Interacts with TPPP; the interaction is direct. Interacts (when S-nitrosylated) with SIAH1; leading to nuclear translocation. Interacts with RILPL1/GOSPEL, leading to prevent the interaction between GAPDH and SIAH1 and prevent nuclear translocation. Interacts with CHP1; the interaction increases the binding of CHP1 with microtubules. Associates with microtubules. Interacts with EIF1AD, USP25, PRKCI and WARS1. Interacts with phosphorylated RPL13A; inhibited by oxidatively-modified low-densitity lipoprotein (LDL(ox)). Component of the GAIT complex. Interacts with FKBP6; leading to inhibit GAPDH catalytic activity. Interacts with TRAF2, promoting TRAF2 ubiquitination. Interacts with TRAF3, promoting TRAF3 ubiquitination.</text>
</comment>